<dbReference type="AlphaFoldDB" id="A0A2V3PHN8"/>
<protein>
    <submittedName>
        <fullName evidence="1">Uncharacterized protein</fullName>
    </submittedName>
</protein>
<reference evidence="1 2" key="1">
    <citation type="submission" date="2018-03" db="EMBL/GenBank/DDBJ databases">
        <title>Genomic Encyclopedia of Archaeal and Bacterial Type Strains, Phase II (KMG-II): from individual species to whole genera.</title>
        <authorList>
            <person name="Goeker M."/>
        </authorList>
    </citation>
    <scope>NUCLEOTIDE SEQUENCE [LARGE SCALE GENOMIC DNA]</scope>
    <source>
        <strain evidence="1 2">DSM 100214</strain>
    </source>
</reference>
<keyword evidence="2" id="KW-1185">Reference proteome</keyword>
<gene>
    <name evidence="1" type="ORF">CLV62_14514</name>
</gene>
<comment type="caution">
    <text evidence="1">The sequence shown here is derived from an EMBL/GenBank/DDBJ whole genome shotgun (WGS) entry which is preliminary data.</text>
</comment>
<dbReference type="EMBL" id="QICL01000045">
    <property type="protein sequence ID" value="PXV58491.1"/>
    <property type="molecule type" value="Genomic_DNA"/>
</dbReference>
<evidence type="ECO:0000313" key="1">
    <source>
        <dbReference type="EMBL" id="PXV58491.1"/>
    </source>
</evidence>
<name>A0A2V3PHN8_9BACT</name>
<dbReference type="Proteomes" id="UP000247973">
    <property type="component" value="Unassembled WGS sequence"/>
</dbReference>
<organism evidence="1 2">
    <name type="scientific">Dysgonomonas alginatilytica</name>
    <dbReference type="NCBI Taxonomy" id="1605892"/>
    <lineage>
        <taxon>Bacteria</taxon>
        <taxon>Pseudomonadati</taxon>
        <taxon>Bacteroidota</taxon>
        <taxon>Bacteroidia</taxon>
        <taxon>Bacteroidales</taxon>
        <taxon>Dysgonomonadaceae</taxon>
        <taxon>Dysgonomonas</taxon>
    </lineage>
</organism>
<sequence>MGIYLHLKRFLMISILFIKPIRYSESGDNLQRKVNATLREIDYNIDEIITGIRESEVPNFYAHFWEKHLQYLQ</sequence>
<evidence type="ECO:0000313" key="2">
    <source>
        <dbReference type="Proteomes" id="UP000247973"/>
    </source>
</evidence>
<accession>A0A2V3PHN8</accession>
<proteinExistence type="predicted"/>